<dbReference type="Gene3D" id="3.30.70.270">
    <property type="match status" value="1"/>
</dbReference>
<feature type="transmembrane region" description="Helical" evidence="1">
    <location>
        <begin position="29"/>
        <end position="51"/>
    </location>
</feature>
<organism evidence="3 4">
    <name type="scientific">Desulfocapsa sulfexigens (strain DSM 10523 / SB164P1)</name>
    <dbReference type="NCBI Taxonomy" id="1167006"/>
    <lineage>
        <taxon>Bacteria</taxon>
        <taxon>Pseudomonadati</taxon>
        <taxon>Thermodesulfobacteriota</taxon>
        <taxon>Desulfobulbia</taxon>
        <taxon>Desulfobulbales</taxon>
        <taxon>Desulfocapsaceae</taxon>
        <taxon>Desulfocapsa</taxon>
    </lineage>
</organism>
<keyword evidence="1" id="KW-1133">Transmembrane helix</keyword>
<dbReference type="InterPro" id="IPR029787">
    <property type="entry name" value="Nucleotide_cyclase"/>
</dbReference>
<accession>M1NDH6</accession>
<feature type="domain" description="GGDEF" evidence="2">
    <location>
        <begin position="362"/>
        <end position="495"/>
    </location>
</feature>
<dbReference type="InterPro" id="IPR052163">
    <property type="entry name" value="DGC-Regulatory_Protein"/>
</dbReference>
<proteinExistence type="predicted"/>
<dbReference type="AlphaFoldDB" id="M1NDH6"/>
<dbReference type="OrthoDB" id="9790367at2"/>
<dbReference type="Proteomes" id="UP000011721">
    <property type="component" value="Chromosome"/>
</dbReference>
<feature type="transmembrane region" description="Helical" evidence="1">
    <location>
        <begin position="290"/>
        <end position="314"/>
    </location>
</feature>
<sequence length="517" mass="57324">MTEIEKKVDHRATLRRYGDTTDLSSKINIARLAFLLATLLIVLASASLIFIGRFASKAADTQAVTNQQLLLETALKGKFMLMARDQLSLARWDTSVHRISLRFDEDFIVDEFIDSLWFDFGLDKNLLIGPNNNILADSHEADVSFNTGMLSKESPLYRFVELARNQYFRNRINLSEGYGQQPVPFGKEFEHPIHGFVDLDGNVALIHAMAIVPDEGTFVLPDGNPVVLISAQFIESELVNELNDQLAFLDMQFEREHLSHDSVNQYTIISPNGKALGVFSWQGHLPGRHIWNTVIPVIILLGTILGIVAFIIAWKISRLTVSLAKSERQNLHLAMHDTLSGLGNRLKYNRALTVALEKLPSVPFTLIQCDLDKFKQVNDTLGHGAGDTVIKVVAQRLISVVGEAGLVCRIGGDEFVILLENVTRSAVEDMANMIIEEIGKPVDVGTEGFAQVGVSLGIATAPAHGDTAEKIMAIVDTTMYHAKEEGRNRAIFAQDLEDRTNITLCPTRMPIHSTEKD</sequence>
<protein>
    <submittedName>
        <fullName evidence="3">Diguanylate cyclase (GGDEF) domain-containing protein</fullName>
    </submittedName>
</protein>
<dbReference type="NCBIfam" id="TIGR00254">
    <property type="entry name" value="GGDEF"/>
    <property type="match status" value="1"/>
</dbReference>
<dbReference type="RefSeq" id="WP_015403501.1">
    <property type="nucleotide sequence ID" value="NC_020304.1"/>
</dbReference>
<name>M1NDH6_DESSD</name>
<dbReference type="KEGG" id="dsf:UWK_01244"/>
<dbReference type="InterPro" id="IPR043128">
    <property type="entry name" value="Rev_trsase/Diguanyl_cyclase"/>
</dbReference>
<dbReference type="Pfam" id="PF00990">
    <property type="entry name" value="GGDEF"/>
    <property type="match status" value="1"/>
</dbReference>
<dbReference type="HOGENOM" id="CLU_552948_0_0_7"/>
<dbReference type="SMART" id="SM00267">
    <property type="entry name" value="GGDEF"/>
    <property type="match status" value="1"/>
</dbReference>
<dbReference type="SUPFAM" id="SSF55073">
    <property type="entry name" value="Nucleotide cyclase"/>
    <property type="match status" value="1"/>
</dbReference>
<evidence type="ECO:0000313" key="4">
    <source>
        <dbReference type="Proteomes" id="UP000011721"/>
    </source>
</evidence>
<dbReference type="PANTHER" id="PTHR46663:SF2">
    <property type="entry name" value="GGDEF DOMAIN-CONTAINING PROTEIN"/>
    <property type="match status" value="1"/>
</dbReference>
<evidence type="ECO:0000259" key="2">
    <source>
        <dbReference type="PROSITE" id="PS50887"/>
    </source>
</evidence>
<dbReference type="STRING" id="1167006.UWK_01244"/>
<evidence type="ECO:0000256" key="1">
    <source>
        <dbReference type="SAM" id="Phobius"/>
    </source>
</evidence>
<dbReference type="InterPro" id="IPR007892">
    <property type="entry name" value="CHASE4"/>
</dbReference>
<gene>
    <name evidence="3" type="ordered locus">UWK_01244</name>
</gene>
<keyword evidence="1" id="KW-0472">Membrane</keyword>
<keyword evidence="4" id="KW-1185">Reference proteome</keyword>
<dbReference type="InterPro" id="IPR000160">
    <property type="entry name" value="GGDEF_dom"/>
</dbReference>
<dbReference type="PROSITE" id="PS50887">
    <property type="entry name" value="GGDEF"/>
    <property type="match status" value="1"/>
</dbReference>
<dbReference type="EMBL" id="CP003985">
    <property type="protein sequence ID" value="AGF77809.1"/>
    <property type="molecule type" value="Genomic_DNA"/>
</dbReference>
<keyword evidence="1" id="KW-0812">Transmembrane</keyword>
<dbReference type="Pfam" id="PF05228">
    <property type="entry name" value="CHASE4"/>
    <property type="match status" value="1"/>
</dbReference>
<evidence type="ECO:0000313" key="3">
    <source>
        <dbReference type="EMBL" id="AGF77809.1"/>
    </source>
</evidence>
<reference evidence="4" key="1">
    <citation type="journal article" date="2013" name="Stand. Genomic Sci.">
        <title>Complete genome sequence of Desulfocapsa sulfexigens, a marine deltaproteobacterium specialized in disproportionating inorganic sulfur compounds.</title>
        <authorList>
            <person name="Finster K.W."/>
            <person name="Kjeldsen K.U."/>
            <person name="Kube M."/>
            <person name="Reinhardt R."/>
            <person name="Mussmann M."/>
            <person name="Amann R."/>
            <person name="Schreiber L."/>
        </authorList>
    </citation>
    <scope>NUCLEOTIDE SEQUENCE [LARGE SCALE GENOMIC DNA]</scope>
    <source>
        <strain evidence="4">DSM 10523 / SB164P1</strain>
    </source>
</reference>
<dbReference type="PANTHER" id="PTHR46663">
    <property type="entry name" value="DIGUANYLATE CYCLASE DGCT-RELATED"/>
    <property type="match status" value="1"/>
</dbReference>
<dbReference type="eggNOG" id="COG2199">
    <property type="taxonomic scope" value="Bacteria"/>
</dbReference>
<dbReference type="CDD" id="cd01949">
    <property type="entry name" value="GGDEF"/>
    <property type="match status" value="1"/>
</dbReference>